<dbReference type="GO" id="GO:0003700">
    <property type="term" value="F:DNA-binding transcription factor activity"/>
    <property type="evidence" value="ECO:0007669"/>
    <property type="project" value="TreeGrafter"/>
</dbReference>
<organism evidence="6 7">
    <name type="scientific">Nonomuraea cypriaca</name>
    <dbReference type="NCBI Taxonomy" id="1187855"/>
    <lineage>
        <taxon>Bacteria</taxon>
        <taxon>Bacillati</taxon>
        <taxon>Actinomycetota</taxon>
        <taxon>Actinomycetes</taxon>
        <taxon>Streptosporangiales</taxon>
        <taxon>Streptosporangiaceae</taxon>
        <taxon>Nonomuraea</taxon>
    </lineage>
</organism>
<keyword evidence="3" id="KW-0804">Transcription</keyword>
<keyword evidence="2 4" id="KW-0238">DNA-binding</keyword>
<dbReference type="InterPro" id="IPR009057">
    <property type="entry name" value="Homeodomain-like_sf"/>
</dbReference>
<proteinExistence type="predicted"/>
<evidence type="ECO:0000256" key="1">
    <source>
        <dbReference type="ARBA" id="ARBA00023015"/>
    </source>
</evidence>
<dbReference type="Gene3D" id="1.10.357.10">
    <property type="entry name" value="Tetracycline Repressor, domain 2"/>
    <property type="match status" value="1"/>
</dbReference>
<dbReference type="InterPro" id="IPR050109">
    <property type="entry name" value="HTH-type_TetR-like_transc_reg"/>
</dbReference>
<feature type="domain" description="HTH tetR-type" evidence="5">
    <location>
        <begin position="1"/>
        <end position="61"/>
    </location>
</feature>
<keyword evidence="1" id="KW-0805">Transcription regulation</keyword>
<comment type="caution">
    <text evidence="6">The sequence shown here is derived from an EMBL/GenBank/DDBJ whole genome shotgun (WGS) entry which is preliminary data.</text>
</comment>
<dbReference type="SUPFAM" id="SSF48498">
    <property type="entry name" value="Tetracyclin repressor-like, C-terminal domain"/>
    <property type="match status" value="1"/>
</dbReference>
<dbReference type="EMBL" id="JADOGI010000231">
    <property type="protein sequence ID" value="MBF8192760.1"/>
    <property type="molecule type" value="Genomic_DNA"/>
</dbReference>
<reference evidence="6" key="1">
    <citation type="submission" date="2020-11" db="EMBL/GenBank/DDBJ databases">
        <title>Whole-genome analyses of Nonomuraea sp. K274.</title>
        <authorList>
            <person name="Veyisoglu A."/>
        </authorList>
    </citation>
    <scope>NUCLEOTIDE SEQUENCE</scope>
    <source>
        <strain evidence="6">K274</strain>
    </source>
</reference>
<feature type="DNA-binding region" description="H-T-H motif" evidence="4">
    <location>
        <begin position="24"/>
        <end position="43"/>
    </location>
</feature>
<dbReference type="PRINTS" id="PR00455">
    <property type="entry name" value="HTHTETR"/>
</dbReference>
<dbReference type="RefSeq" id="WP_195901645.1">
    <property type="nucleotide sequence ID" value="NZ_JADOGI010000231.1"/>
</dbReference>
<sequence>MGTRDRIIQAAEQAIREFGSVGATTRRIAALAGCSEALIYKHFAGKEELLLAVLLEGMPELGAPLTRLRVSGGQGDLGARLTEFAVAAVEFYTRAFSIASGVMADPSLVAGFRAMLAKTDRGPHVPIQALAEILRTEQRDGRLDPGMDAGAAAAMIMGACYHRANLSYFVDLPEETRPWADAVVRTLIRR</sequence>
<dbReference type="InterPro" id="IPR036271">
    <property type="entry name" value="Tet_transcr_reg_TetR-rel_C_sf"/>
</dbReference>
<evidence type="ECO:0000313" key="6">
    <source>
        <dbReference type="EMBL" id="MBF8192760.1"/>
    </source>
</evidence>
<dbReference type="PANTHER" id="PTHR30055">
    <property type="entry name" value="HTH-TYPE TRANSCRIPTIONAL REGULATOR RUTR"/>
    <property type="match status" value="1"/>
</dbReference>
<dbReference type="Gene3D" id="1.10.10.60">
    <property type="entry name" value="Homeodomain-like"/>
    <property type="match status" value="1"/>
</dbReference>
<evidence type="ECO:0000256" key="2">
    <source>
        <dbReference type="ARBA" id="ARBA00023125"/>
    </source>
</evidence>
<accession>A0A931AM63</accession>
<gene>
    <name evidence="6" type="ORF">ITP53_45200</name>
</gene>
<evidence type="ECO:0000256" key="4">
    <source>
        <dbReference type="PROSITE-ProRule" id="PRU00335"/>
    </source>
</evidence>
<dbReference type="AlphaFoldDB" id="A0A931AM63"/>
<dbReference type="InterPro" id="IPR001647">
    <property type="entry name" value="HTH_TetR"/>
</dbReference>
<protein>
    <submittedName>
        <fullName evidence="6">Helix-turn-helix transcriptional regulator</fullName>
    </submittedName>
</protein>
<dbReference type="Pfam" id="PF00440">
    <property type="entry name" value="TetR_N"/>
    <property type="match status" value="1"/>
</dbReference>
<name>A0A931AM63_9ACTN</name>
<dbReference type="SUPFAM" id="SSF46689">
    <property type="entry name" value="Homeodomain-like"/>
    <property type="match status" value="1"/>
</dbReference>
<evidence type="ECO:0000259" key="5">
    <source>
        <dbReference type="PROSITE" id="PS50977"/>
    </source>
</evidence>
<evidence type="ECO:0000256" key="3">
    <source>
        <dbReference type="ARBA" id="ARBA00023163"/>
    </source>
</evidence>
<evidence type="ECO:0000313" key="7">
    <source>
        <dbReference type="Proteomes" id="UP000605361"/>
    </source>
</evidence>
<dbReference type="GO" id="GO:0000976">
    <property type="term" value="F:transcription cis-regulatory region binding"/>
    <property type="evidence" value="ECO:0007669"/>
    <property type="project" value="TreeGrafter"/>
</dbReference>
<dbReference type="PANTHER" id="PTHR30055:SF234">
    <property type="entry name" value="HTH-TYPE TRANSCRIPTIONAL REGULATOR BETI"/>
    <property type="match status" value="1"/>
</dbReference>
<keyword evidence="7" id="KW-1185">Reference proteome</keyword>
<dbReference type="PROSITE" id="PS50977">
    <property type="entry name" value="HTH_TETR_2"/>
    <property type="match status" value="1"/>
</dbReference>
<dbReference type="Proteomes" id="UP000605361">
    <property type="component" value="Unassembled WGS sequence"/>
</dbReference>